<keyword evidence="14" id="KW-0479">Metal-binding</keyword>
<feature type="domain" description="Putative zinc-finger" evidence="13">
    <location>
        <begin position="9"/>
        <end position="35"/>
    </location>
</feature>
<protein>
    <recommendedName>
        <fullName evidence="10">Regulator of SigK</fullName>
    </recommendedName>
    <alternativeName>
        <fullName evidence="9">Sigma-K anti-sigma factor RskA</fullName>
    </alternativeName>
</protein>
<dbReference type="RefSeq" id="WP_091080630.1">
    <property type="nucleotide sequence ID" value="NZ_LT629799.1"/>
</dbReference>
<evidence type="ECO:0000256" key="1">
    <source>
        <dbReference type="ARBA" id="ARBA00004167"/>
    </source>
</evidence>
<evidence type="ECO:0000313" key="14">
    <source>
        <dbReference type="EMBL" id="SDU98385.1"/>
    </source>
</evidence>
<evidence type="ECO:0000313" key="15">
    <source>
        <dbReference type="Proteomes" id="UP000198825"/>
    </source>
</evidence>
<dbReference type="GO" id="GO:0005886">
    <property type="term" value="C:plasma membrane"/>
    <property type="evidence" value="ECO:0007669"/>
    <property type="project" value="UniProtKB-SubCell"/>
</dbReference>
<feature type="transmembrane region" description="Helical" evidence="11">
    <location>
        <begin position="122"/>
        <end position="145"/>
    </location>
</feature>
<dbReference type="EMBL" id="LT629799">
    <property type="protein sequence ID" value="SDU98385.1"/>
    <property type="molecule type" value="Genomic_DNA"/>
</dbReference>
<evidence type="ECO:0000259" key="13">
    <source>
        <dbReference type="Pfam" id="PF13490"/>
    </source>
</evidence>
<keyword evidence="15" id="KW-1185">Reference proteome</keyword>
<dbReference type="GO" id="GO:0006417">
    <property type="term" value="P:regulation of translation"/>
    <property type="evidence" value="ECO:0007669"/>
    <property type="project" value="TreeGrafter"/>
</dbReference>
<keyword evidence="7 11" id="KW-0472">Membrane</keyword>
<dbReference type="Pfam" id="PF13490">
    <property type="entry name" value="zf-HC2"/>
    <property type="match status" value="1"/>
</dbReference>
<comment type="subcellular location">
    <subcellularLocation>
        <location evidence="2">Cell membrane</location>
    </subcellularLocation>
    <subcellularLocation>
        <location evidence="1">Membrane</location>
        <topology evidence="1">Single-pass membrane protein</topology>
    </subcellularLocation>
</comment>
<keyword evidence="14" id="KW-0862">Zinc</keyword>
<keyword evidence="8" id="KW-0804">Transcription</keyword>
<keyword evidence="6" id="KW-0805">Transcription regulation</keyword>
<evidence type="ECO:0000259" key="12">
    <source>
        <dbReference type="Pfam" id="PF10099"/>
    </source>
</evidence>
<evidence type="ECO:0000256" key="10">
    <source>
        <dbReference type="ARBA" id="ARBA00030803"/>
    </source>
</evidence>
<dbReference type="InterPro" id="IPR018764">
    <property type="entry name" value="RskA_C"/>
</dbReference>
<evidence type="ECO:0000256" key="6">
    <source>
        <dbReference type="ARBA" id="ARBA00023015"/>
    </source>
</evidence>
<dbReference type="InterPro" id="IPR051474">
    <property type="entry name" value="Anti-sigma-K/W_factor"/>
</dbReference>
<evidence type="ECO:0000256" key="11">
    <source>
        <dbReference type="SAM" id="Phobius"/>
    </source>
</evidence>
<evidence type="ECO:0000256" key="9">
    <source>
        <dbReference type="ARBA" id="ARBA00029829"/>
    </source>
</evidence>
<name>A0A1H2MZW4_9ACTN</name>
<dbReference type="GO" id="GO:0008270">
    <property type="term" value="F:zinc ion binding"/>
    <property type="evidence" value="ECO:0007669"/>
    <property type="project" value="UniProtKB-KW"/>
</dbReference>
<feature type="domain" description="Anti-sigma K factor RskA C-terminal" evidence="12">
    <location>
        <begin position="126"/>
        <end position="269"/>
    </location>
</feature>
<evidence type="ECO:0000256" key="8">
    <source>
        <dbReference type="ARBA" id="ARBA00023163"/>
    </source>
</evidence>
<evidence type="ECO:0000256" key="4">
    <source>
        <dbReference type="ARBA" id="ARBA00022692"/>
    </source>
</evidence>
<keyword evidence="5 11" id="KW-1133">Transmembrane helix</keyword>
<organism evidence="14 15">
    <name type="scientific">Microlunatus sagamiharensis</name>
    <dbReference type="NCBI Taxonomy" id="546874"/>
    <lineage>
        <taxon>Bacteria</taxon>
        <taxon>Bacillati</taxon>
        <taxon>Actinomycetota</taxon>
        <taxon>Actinomycetes</taxon>
        <taxon>Propionibacteriales</taxon>
        <taxon>Propionibacteriaceae</taxon>
        <taxon>Microlunatus</taxon>
    </lineage>
</organism>
<dbReference type="Gene3D" id="1.10.10.1320">
    <property type="entry name" value="Anti-sigma factor, zinc-finger domain"/>
    <property type="match status" value="1"/>
</dbReference>
<dbReference type="PANTHER" id="PTHR37461:SF1">
    <property type="entry name" value="ANTI-SIGMA-K FACTOR RSKA"/>
    <property type="match status" value="1"/>
</dbReference>
<dbReference type="Proteomes" id="UP000198825">
    <property type="component" value="Chromosome I"/>
</dbReference>
<dbReference type="InterPro" id="IPR041916">
    <property type="entry name" value="Anti_sigma_zinc_sf"/>
</dbReference>
<evidence type="ECO:0000256" key="3">
    <source>
        <dbReference type="ARBA" id="ARBA00022475"/>
    </source>
</evidence>
<sequence length="275" mass="27970">MSGLHDDAAAYALDALDAAELERFEEHLATCEACRQEVAALQDVVSGLAMAEPAPLPPSSLRASVLGAVAGVEQLPPLEERSAPAPTLTPVPAAPAAPVVAAAPDPVVDELALRRASRRTRLLSVAVAAVTVVALALGGTVWGLVRQQQDQPPVAGPAPTVTVPQVDPSLLAAPDARIYNVRLSGTDASFVVSKSLNRAAFVSTNLPAPPAGDVYHLWLVNGVTPAPDNTFAASGQTAQSFSGPVASADGLAINLEPAGTSPQLPTTPVLGIATF</sequence>
<reference evidence="15" key="1">
    <citation type="submission" date="2016-10" db="EMBL/GenBank/DDBJ databases">
        <authorList>
            <person name="Varghese N."/>
            <person name="Submissions S."/>
        </authorList>
    </citation>
    <scope>NUCLEOTIDE SEQUENCE [LARGE SCALE GENOMIC DNA]</scope>
    <source>
        <strain evidence="15">DSM 21743</strain>
    </source>
</reference>
<evidence type="ECO:0000256" key="5">
    <source>
        <dbReference type="ARBA" id="ARBA00022989"/>
    </source>
</evidence>
<dbReference type="STRING" id="546874.SAMN04488544_2987"/>
<gene>
    <name evidence="14" type="ORF">SAMN04488544_2987</name>
</gene>
<dbReference type="InterPro" id="IPR027383">
    <property type="entry name" value="Znf_put"/>
</dbReference>
<keyword evidence="4 11" id="KW-0812">Transmembrane</keyword>
<dbReference type="OrthoDB" id="153510at2"/>
<evidence type="ECO:0000256" key="2">
    <source>
        <dbReference type="ARBA" id="ARBA00004236"/>
    </source>
</evidence>
<evidence type="ECO:0000256" key="7">
    <source>
        <dbReference type="ARBA" id="ARBA00023136"/>
    </source>
</evidence>
<dbReference type="Pfam" id="PF10099">
    <property type="entry name" value="RskA_C"/>
    <property type="match status" value="1"/>
</dbReference>
<proteinExistence type="predicted"/>
<dbReference type="GO" id="GO:0016989">
    <property type="term" value="F:sigma factor antagonist activity"/>
    <property type="evidence" value="ECO:0007669"/>
    <property type="project" value="TreeGrafter"/>
</dbReference>
<dbReference type="AlphaFoldDB" id="A0A1H2MZW4"/>
<keyword evidence="3" id="KW-1003">Cell membrane</keyword>
<accession>A0A1H2MZW4</accession>
<dbReference type="PANTHER" id="PTHR37461">
    <property type="entry name" value="ANTI-SIGMA-K FACTOR RSKA"/>
    <property type="match status" value="1"/>
</dbReference>
<keyword evidence="14" id="KW-0863">Zinc-finger</keyword>